<reference evidence="3" key="1">
    <citation type="submission" date="2020-11" db="EMBL/GenBank/DDBJ databases">
        <authorList>
            <person name="Tran Van P."/>
        </authorList>
    </citation>
    <scope>NUCLEOTIDE SEQUENCE</scope>
</reference>
<dbReference type="EMBL" id="OC915767">
    <property type="protein sequence ID" value="CAD7641866.1"/>
    <property type="molecule type" value="Genomic_DNA"/>
</dbReference>
<evidence type="ECO:0000256" key="1">
    <source>
        <dbReference type="PROSITE-ProRule" id="PRU00042"/>
    </source>
</evidence>
<keyword evidence="1" id="KW-0863">Zinc-finger</keyword>
<organism evidence="3">
    <name type="scientific">Oppiella nova</name>
    <dbReference type="NCBI Taxonomy" id="334625"/>
    <lineage>
        <taxon>Eukaryota</taxon>
        <taxon>Metazoa</taxon>
        <taxon>Ecdysozoa</taxon>
        <taxon>Arthropoda</taxon>
        <taxon>Chelicerata</taxon>
        <taxon>Arachnida</taxon>
        <taxon>Acari</taxon>
        <taxon>Acariformes</taxon>
        <taxon>Sarcoptiformes</taxon>
        <taxon>Oribatida</taxon>
        <taxon>Brachypylina</taxon>
        <taxon>Oppioidea</taxon>
        <taxon>Oppiidae</taxon>
        <taxon>Oppiella</taxon>
    </lineage>
</organism>
<dbReference type="PROSITE" id="PS50157">
    <property type="entry name" value="ZINC_FINGER_C2H2_2"/>
    <property type="match status" value="4"/>
</dbReference>
<dbReference type="Proteomes" id="UP000728032">
    <property type="component" value="Unassembled WGS sequence"/>
</dbReference>
<sequence length="232" mass="26770">PSRVDELLVANDALLYKPKTLMRHMNDKCLADDCHHIPTDKTSFVEHMRSVHKSTHLYECHYSTCDVIFMSFDGVKQHITRIHLRKRLKPLKCEFIGCGKVLGCLSSFAKHQRVHEVSKLTGCGKVMSSRCSYTQHLLTHSITKPFKCTVDGCDERFTNKANLNCHVNRHNGLKPYACTHESCGQRFAQKKALKYHVQVVHAKHMPFVCDYMGCHKRFAFNYLMTAHKQIHN</sequence>
<dbReference type="InterPro" id="IPR013087">
    <property type="entry name" value="Znf_C2H2_type"/>
</dbReference>
<keyword evidence="1" id="KW-0862">Zinc</keyword>
<accession>A0A7R9LHK0</accession>
<evidence type="ECO:0000259" key="2">
    <source>
        <dbReference type="PROSITE" id="PS50157"/>
    </source>
</evidence>
<dbReference type="GO" id="GO:0008270">
    <property type="term" value="F:zinc ion binding"/>
    <property type="evidence" value="ECO:0007669"/>
    <property type="project" value="UniProtKB-KW"/>
</dbReference>
<name>A0A7R9LHK0_9ACAR</name>
<evidence type="ECO:0000313" key="3">
    <source>
        <dbReference type="EMBL" id="CAD7641866.1"/>
    </source>
</evidence>
<proteinExistence type="predicted"/>
<dbReference type="Pfam" id="PF00096">
    <property type="entry name" value="zf-C2H2"/>
    <property type="match status" value="1"/>
</dbReference>
<feature type="domain" description="C2H2-type" evidence="2">
    <location>
        <begin position="91"/>
        <end position="120"/>
    </location>
</feature>
<feature type="non-terminal residue" evidence="3">
    <location>
        <position position="1"/>
    </location>
</feature>
<dbReference type="InterPro" id="IPR051061">
    <property type="entry name" value="Zinc_finger_trans_reg"/>
</dbReference>
<gene>
    <name evidence="3" type="ORF">ONB1V03_LOCUS3295</name>
</gene>
<dbReference type="OrthoDB" id="9984614at2759"/>
<feature type="domain" description="C2H2-type" evidence="2">
    <location>
        <begin position="207"/>
        <end position="232"/>
    </location>
</feature>
<feature type="domain" description="C2H2-type" evidence="2">
    <location>
        <begin position="176"/>
        <end position="206"/>
    </location>
</feature>
<keyword evidence="4" id="KW-1185">Reference proteome</keyword>
<dbReference type="EMBL" id="CAJPVJ010000942">
    <property type="protein sequence ID" value="CAG2163730.1"/>
    <property type="molecule type" value="Genomic_DNA"/>
</dbReference>
<dbReference type="AlphaFoldDB" id="A0A7R9LHK0"/>
<dbReference type="Gene3D" id="3.30.160.60">
    <property type="entry name" value="Classic Zinc Finger"/>
    <property type="match status" value="4"/>
</dbReference>
<dbReference type="SMART" id="SM00355">
    <property type="entry name" value="ZnF_C2H2"/>
    <property type="match status" value="7"/>
</dbReference>
<dbReference type="PANTHER" id="PTHR46179:SF20">
    <property type="entry name" value="TRANSCRIPTION FACTOR 3A PROTEIN-RELATED"/>
    <property type="match status" value="1"/>
</dbReference>
<feature type="domain" description="C2H2-type" evidence="2">
    <location>
        <begin position="146"/>
        <end position="175"/>
    </location>
</feature>
<evidence type="ECO:0000313" key="4">
    <source>
        <dbReference type="Proteomes" id="UP000728032"/>
    </source>
</evidence>
<dbReference type="PROSITE" id="PS00028">
    <property type="entry name" value="ZINC_FINGER_C2H2_1"/>
    <property type="match status" value="5"/>
</dbReference>
<dbReference type="SUPFAM" id="SSF57667">
    <property type="entry name" value="beta-beta-alpha zinc fingers"/>
    <property type="match status" value="2"/>
</dbReference>
<dbReference type="PANTHER" id="PTHR46179">
    <property type="entry name" value="ZINC FINGER PROTEIN"/>
    <property type="match status" value="1"/>
</dbReference>
<dbReference type="GO" id="GO:0005634">
    <property type="term" value="C:nucleus"/>
    <property type="evidence" value="ECO:0007669"/>
    <property type="project" value="TreeGrafter"/>
</dbReference>
<protein>
    <recommendedName>
        <fullName evidence="2">C2H2-type domain-containing protein</fullName>
    </recommendedName>
</protein>
<keyword evidence="1" id="KW-0479">Metal-binding</keyword>
<dbReference type="InterPro" id="IPR036236">
    <property type="entry name" value="Znf_C2H2_sf"/>
</dbReference>